<evidence type="ECO:0000313" key="3">
    <source>
        <dbReference type="EMBL" id="CAL4930831.1"/>
    </source>
</evidence>
<dbReference type="Proteomes" id="UP001497457">
    <property type="component" value="Chromosome 15b"/>
</dbReference>
<evidence type="ECO:0000256" key="1">
    <source>
        <dbReference type="ARBA" id="ARBA00022729"/>
    </source>
</evidence>
<feature type="signal peptide" evidence="2">
    <location>
        <begin position="1"/>
        <end position="29"/>
    </location>
</feature>
<evidence type="ECO:0000313" key="4">
    <source>
        <dbReference type="Proteomes" id="UP001497457"/>
    </source>
</evidence>
<evidence type="ECO:0000256" key="2">
    <source>
        <dbReference type="SAM" id="SignalP"/>
    </source>
</evidence>
<name>A0ABC8XU60_9POAL</name>
<keyword evidence="4" id="KW-1185">Reference proteome</keyword>
<keyword evidence="1 2" id="KW-0732">Signal</keyword>
<dbReference type="Gene3D" id="3.40.50.1000">
    <property type="entry name" value="HAD superfamily/HAD-like"/>
    <property type="match status" value="1"/>
</dbReference>
<dbReference type="EMBL" id="OZ075125">
    <property type="protein sequence ID" value="CAL4930831.1"/>
    <property type="molecule type" value="Genomic_DNA"/>
</dbReference>
<dbReference type="InterPro" id="IPR005519">
    <property type="entry name" value="Acid_phosphat_B-like"/>
</dbReference>
<dbReference type="InterPro" id="IPR023214">
    <property type="entry name" value="HAD_sf"/>
</dbReference>
<sequence length="353" mass="38800">MASRALAAWRHLTLLALLLPRLSLEGAAARQCFWPGQAPEDAGCLSWRVMVEANNARGWRTVPAPCVGYVKGYMTRGQYLRDLAGVMEQASGYADQIAGAGAGADDDGLDAWVFDIDDTCLSNLPYYETKQFGAYDPLAFKAWASREACRGIPPVLGLFTALLEKGFKVFLLSGRDEETLGPCTAGNLEAEGFSGYERLIMRCEHAAIPLSECVSFVTRCSSASRDVDTAEHSDSLPNRKRLDGSCFCEQASHDHDLYPQIAVKNVIRTIIYQIALTNNSVLLTCHGLLLVSACRTPEYRGQSSSVFKSAMRKQLVDEGYRIRGNVGDQWSDLQGDCVGDRVFKIPNPMYFVP</sequence>
<dbReference type="InterPro" id="IPR036412">
    <property type="entry name" value="HAD-like_sf"/>
</dbReference>
<dbReference type="Pfam" id="PF03767">
    <property type="entry name" value="Acid_phosphat_B"/>
    <property type="match status" value="2"/>
</dbReference>
<dbReference type="PANTHER" id="PTHR31284:SF9">
    <property type="entry name" value="HAD SUPERFAMILY, SUBFAMILY IIIB ACID PHOSPHATASE"/>
    <property type="match status" value="1"/>
</dbReference>
<dbReference type="SUPFAM" id="SSF56784">
    <property type="entry name" value="HAD-like"/>
    <property type="match status" value="1"/>
</dbReference>
<reference evidence="3" key="1">
    <citation type="submission" date="2024-10" db="EMBL/GenBank/DDBJ databases">
        <authorList>
            <person name="Ryan C."/>
        </authorList>
    </citation>
    <scope>NUCLEOTIDE SEQUENCE [LARGE SCALE GENOMIC DNA]</scope>
</reference>
<evidence type="ECO:0008006" key="5">
    <source>
        <dbReference type="Google" id="ProtNLM"/>
    </source>
</evidence>
<dbReference type="AlphaFoldDB" id="A0ABC8XU60"/>
<feature type="chain" id="PRO_5044772997" description="Acid phosphatase 1" evidence="2">
    <location>
        <begin position="30"/>
        <end position="353"/>
    </location>
</feature>
<organism evidence="3 4">
    <name type="scientific">Urochloa decumbens</name>
    <dbReference type="NCBI Taxonomy" id="240449"/>
    <lineage>
        <taxon>Eukaryota</taxon>
        <taxon>Viridiplantae</taxon>
        <taxon>Streptophyta</taxon>
        <taxon>Embryophyta</taxon>
        <taxon>Tracheophyta</taxon>
        <taxon>Spermatophyta</taxon>
        <taxon>Magnoliopsida</taxon>
        <taxon>Liliopsida</taxon>
        <taxon>Poales</taxon>
        <taxon>Poaceae</taxon>
        <taxon>PACMAD clade</taxon>
        <taxon>Panicoideae</taxon>
        <taxon>Panicodae</taxon>
        <taxon>Paniceae</taxon>
        <taxon>Melinidinae</taxon>
        <taxon>Urochloa</taxon>
    </lineage>
</organism>
<protein>
    <recommendedName>
        <fullName evidence="5">Acid phosphatase 1</fullName>
    </recommendedName>
</protein>
<proteinExistence type="predicted"/>
<dbReference type="PANTHER" id="PTHR31284">
    <property type="entry name" value="ACID PHOSPHATASE-LIKE PROTEIN"/>
    <property type="match status" value="1"/>
</dbReference>
<accession>A0ABC8XU60</accession>
<gene>
    <name evidence="3" type="ORF">URODEC1_LOCUS26701</name>
</gene>